<accession>A0A6N8GIV4</accession>
<dbReference type="EMBL" id="WOGU01000002">
    <property type="protein sequence ID" value="MUN62197.1"/>
    <property type="molecule type" value="Genomic_DNA"/>
</dbReference>
<proteinExistence type="predicted"/>
<dbReference type="Gene3D" id="3.40.50.2300">
    <property type="match status" value="2"/>
</dbReference>
<dbReference type="CDD" id="cd01392">
    <property type="entry name" value="HTH_LacI"/>
    <property type="match status" value="1"/>
</dbReference>
<dbReference type="InterPro" id="IPR046335">
    <property type="entry name" value="LacI/GalR-like_sensor"/>
</dbReference>
<keyword evidence="6" id="KW-1185">Reference proteome</keyword>
<dbReference type="PANTHER" id="PTHR30146:SF109">
    <property type="entry name" value="HTH-TYPE TRANSCRIPTIONAL REGULATOR GALS"/>
    <property type="match status" value="1"/>
</dbReference>
<dbReference type="Pfam" id="PF13377">
    <property type="entry name" value="Peripla_BP_3"/>
    <property type="match status" value="1"/>
</dbReference>
<reference evidence="5 6" key="1">
    <citation type="submission" date="2019-12" db="EMBL/GenBank/DDBJ databases">
        <authorList>
            <person name="Shi Y."/>
        </authorList>
    </citation>
    <scope>NUCLEOTIDE SEQUENCE [LARGE SCALE GENOMIC DNA]</scope>
    <source>
        <strain evidence="5 6">JCM 17929</strain>
    </source>
</reference>
<keyword evidence="1" id="KW-0805">Transcription regulation</keyword>
<dbReference type="Proteomes" id="UP000436989">
    <property type="component" value="Unassembled WGS sequence"/>
</dbReference>
<dbReference type="InterPro" id="IPR028082">
    <property type="entry name" value="Peripla_BP_I"/>
</dbReference>
<evidence type="ECO:0000256" key="2">
    <source>
        <dbReference type="ARBA" id="ARBA00023125"/>
    </source>
</evidence>
<dbReference type="RefSeq" id="WP_156267160.1">
    <property type="nucleotide sequence ID" value="NZ_WOGU01000002.1"/>
</dbReference>
<evidence type="ECO:0000313" key="6">
    <source>
        <dbReference type="Proteomes" id="UP000436989"/>
    </source>
</evidence>
<dbReference type="SUPFAM" id="SSF53822">
    <property type="entry name" value="Periplasmic binding protein-like I"/>
    <property type="match status" value="1"/>
</dbReference>
<dbReference type="SMART" id="SM00354">
    <property type="entry name" value="HTH_LACI"/>
    <property type="match status" value="1"/>
</dbReference>
<evidence type="ECO:0000256" key="1">
    <source>
        <dbReference type="ARBA" id="ARBA00023015"/>
    </source>
</evidence>
<gene>
    <name evidence="5" type="ORF">GMA12_03400</name>
</gene>
<dbReference type="PROSITE" id="PS50932">
    <property type="entry name" value="HTH_LACI_2"/>
    <property type="match status" value="1"/>
</dbReference>
<evidence type="ECO:0000256" key="3">
    <source>
        <dbReference type="ARBA" id="ARBA00023163"/>
    </source>
</evidence>
<dbReference type="Gene3D" id="1.10.260.40">
    <property type="entry name" value="lambda repressor-like DNA-binding domains"/>
    <property type="match status" value="1"/>
</dbReference>
<dbReference type="AlphaFoldDB" id="A0A6N8GIV4"/>
<dbReference type="CDD" id="cd06267">
    <property type="entry name" value="PBP1_LacI_sugar_binding-like"/>
    <property type="match status" value="1"/>
</dbReference>
<dbReference type="PANTHER" id="PTHR30146">
    <property type="entry name" value="LACI-RELATED TRANSCRIPTIONAL REPRESSOR"/>
    <property type="match status" value="1"/>
</dbReference>
<feature type="domain" description="HTH lacI-type" evidence="4">
    <location>
        <begin position="5"/>
        <end position="59"/>
    </location>
</feature>
<dbReference type="SUPFAM" id="SSF47413">
    <property type="entry name" value="lambda repressor-like DNA-binding domains"/>
    <property type="match status" value="1"/>
</dbReference>
<sequence>MAKRVGVKEVAEHAGVSWKTVSNVMNNRPVVRPETRARVLQAVEELGYTPNLIGRQLRQGSTRTIALVVPDLRNPYFARLAQTLQEAARPRGYTVSIELSGGGIEAEQHYLHGRHGRLFDGLIFSPSAVTIDAMARRTDPTPLVLLGERVATARIPHVAIDNVASSVDLVRHLIDGGRRHIGFLGAEAVGGTSTGSQRFEGYRAALRFAGLPLSADLVAAADSWQREDGYRLAQQVLRSSPEVDALVCANDLLAVGALSAARDLGRTVPDDLALVGWDDIDEVRYAMPPLTSVAPDLDALAEAALSAVLGEREEGQVVIDHRVVVRESSRPVRAPGS</sequence>
<dbReference type="Pfam" id="PF00356">
    <property type="entry name" value="LacI"/>
    <property type="match status" value="1"/>
</dbReference>
<keyword evidence="3" id="KW-0804">Transcription</keyword>
<comment type="caution">
    <text evidence="5">The sequence shown here is derived from an EMBL/GenBank/DDBJ whole genome shotgun (WGS) entry which is preliminary data.</text>
</comment>
<dbReference type="InterPro" id="IPR000843">
    <property type="entry name" value="HTH_LacI"/>
</dbReference>
<keyword evidence="2 5" id="KW-0238">DNA-binding</keyword>
<dbReference type="PROSITE" id="PS00356">
    <property type="entry name" value="HTH_LACI_1"/>
    <property type="match status" value="1"/>
</dbReference>
<organism evidence="5 6">
    <name type="scientific">Kocuria sediminis</name>
    <dbReference type="NCBI Taxonomy" id="1038857"/>
    <lineage>
        <taxon>Bacteria</taxon>
        <taxon>Bacillati</taxon>
        <taxon>Actinomycetota</taxon>
        <taxon>Actinomycetes</taxon>
        <taxon>Micrococcales</taxon>
        <taxon>Micrococcaceae</taxon>
        <taxon>Kocuria</taxon>
    </lineage>
</organism>
<evidence type="ECO:0000259" key="4">
    <source>
        <dbReference type="PROSITE" id="PS50932"/>
    </source>
</evidence>
<evidence type="ECO:0000313" key="5">
    <source>
        <dbReference type="EMBL" id="MUN62197.1"/>
    </source>
</evidence>
<dbReference type="GO" id="GO:0000976">
    <property type="term" value="F:transcription cis-regulatory region binding"/>
    <property type="evidence" value="ECO:0007669"/>
    <property type="project" value="TreeGrafter"/>
</dbReference>
<name>A0A6N8GIV4_9MICC</name>
<dbReference type="GO" id="GO:0003700">
    <property type="term" value="F:DNA-binding transcription factor activity"/>
    <property type="evidence" value="ECO:0007669"/>
    <property type="project" value="TreeGrafter"/>
</dbReference>
<protein>
    <submittedName>
        <fullName evidence="5">LacI family DNA-binding transcriptional regulator</fullName>
    </submittedName>
</protein>
<dbReference type="InterPro" id="IPR010982">
    <property type="entry name" value="Lambda_DNA-bd_dom_sf"/>
</dbReference>